<comment type="similarity">
    <text evidence="1 7">Belongs to the cytochrome P450 family.</text>
</comment>
<evidence type="ECO:0000256" key="5">
    <source>
        <dbReference type="ARBA" id="ARBA00023004"/>
    </source>
</evidence>
<dbReference type="EMBL" id="BAAANY010000038">
    <property type="protein sequence ID" value="GAA1714241.1"/>
    <property type="molecule type" value="Genomic_DNA"/>
</dbReference>
<comment type="caution">
    <text evidence="8">The sequence shown here is derived from an EMBL/GenBank/DDBJ whole genome shotgun (WGS) entry which is preliminary data.</text>
</comment>
<reference evidence="8 9" key="1">
    <citation type="journal article" date="2019" name="Int. J. Syst. Evol. Microbiol.">
        <title>The Global Catalogue of Microorganisms (GCM) 10K type strain sequencing project: providing services to taxonomists for standard genome sequencing and annotation.</title>
        <authorList>
            <consortium name="The Broad Institute Genomics Platform"/>
            <consortium name="The Broad Institute Genome Sequencing Center for Infectious Disease"/>
            <person name="Wu L."/>
            <person name="Ma J."/>
        </authorList>
    </citation>
    <scope>NUCLEOTIDE SEQUENCE [LARGE SCALE GENOMIC DNA]</scope>
    <source>
        <strain evidence="8 9">JCM 14718</strain>
    </source>
</reference>
<keyword evidence="5 7" id="KW-0408">Iron</keyword>
<proteinExistence type="inferred from homology"/>
<dbReference type="InterPro" id="IPR002397">
    <property type="entry name" value="Cyt_P450_B"/>
</dbReference>
<keyword evidence="4 7" id="KW-0560">Oxidoreductase</keyword>
<evidence type="ECO:0000256" key="2">
    <source>
        <dbReference type="ARBA" id="ARBA00022617"/>
    </source>
</evidence>
<evidence type="ECO:0000256" key="1">
    <source>
        <dbReference type="ARBA" id="ARBA00010617"/>
    </source>
</evidence>
<dbReference type="InterPro" id="IPR001128">
    <property type="entry name" value="Cyt_P450"/>
</dbReference>
<dbReference type="PANTHER" id="PTHR46696">
    <property type="entry name" value="P450, PUTATIVE (EUROFUNG)-RELATED"/>
    <property type="match status" value="1"/>
</dbReference>
<evidence type="ECO:0000256" key="3">
    <source>
        <dbReference type="ARBA" id="ARBA00022723"/>
    </source>
</evidence>
<dbReference type="Proteomes" id="UP001500618">
    <property type="component" value="Unassembled WGS sequence"/>
</dbReference>
<dbReference type="PANTHER" id="PTHR46696:SF1">
    <property type="entry name" value="CYTOCHROME P450 YJIB-RELATED"/>
    <property type="match status" value="1"/>
</dbReference>
<dbReference type="Gene3D" id="1.10.630.10">
    <property type="entry name" value="Cytochrome P450"/>
    <property type="match status" value="1"/>
</dbReference>
<keyword evidence="6 7" id="KW-0503">Monooxygenase</keyword>
<evidence type="ECO:0000256" key="7">
    <source>
        <dbReference type="RuleBase" id="RU000461"/>
    </source>
</evidence>
<evidence type="ECO:0000256" key="6">
    <source>
        <dbReference type="ARBA" id="ARBA00023033"/>
    </source>
</evidence>
<sequence>MTDTAVQWPARQERVLSDPLFDPLSEAVLADPYPAYVRMRDHARVYWHDQLNSWVLTGHAECQEVLRDSDRFGTDFRRIGIATPPTLLSLQTLDPPDHTPLRHLGLATMRTLDLPAIEAALSGIATERLGGLLDRGSFDFVADFSDWFTMAAITAVLGVTPPTEDETFHRLNRELDASMDSGVDAELEGPGLRARQHFNALVESWLDDPPPGGAIEYLAEHQQEGGVEKAVLVNSIRAFFHAGFEVPSRFLGNAVAALIRQPAAMAALLHGAPIDPAVEELVRFGGPVHALSRACTQDTTLGGTPIERGQIVIAMIGAGDRDPLAFPDPDVLHLDRDPNPHLGFGRGSHSCLGSMVGRLEARVVLSVLTSRNALLRLDGEPVVRPSATLRGLRNLPVARA</sequence>
<evidence type="ECO:0000256" key="4">
    <source>
        <dbReference type="ARBA" id="ARBA00023002"/>
    </source>
</evidence>
<evidence type="ECO:0000313" key="9">
    <source>
        <dbReference type="Proteomes" id="UP001500618"/>
    </source>
</evidence>
<protein>
    <submittedName>
        <fullName evidence="8">Cytochrome P450</fullName>
    </submittedName>
</protein>
<dbReference type="InterPro" id="IPR017972">
    <property type="entry name" value="Cyt_P450_CS"/>
</dbReference>
<keyword evidence="9" id="KW-1185">Reference proteome</keyword>
<name>A0ABN2IYN1_9ACTN</name>
<dbReference type="PROSITE" id="PS00086">
    <property type="entry name" value="CYTOCHROME_P450"/>
    <property type="match status" value="1"/>
</dbReference>
<dbReference type="SUPFAM" id="SSF48264">
    <property type="entry name" value="Cytochrome P450"/>
    <property type="match status" value="1"/>
</dbReference>
<organism evidence="8 9">
    <name type="scientific">Fodinicola feengrottensis</name>
    <dbReference type="NCBI Taxonomy" id="435914"/>
    <lineage>
        <taxon>Bacteria</taxon>
        <taxon>Bacillati</taxon>
        <taxon>Actinomycetota</taxon>
        <taxon>Actinomycetes</taxon>
        <taxon>Mycobacteriales</taxon>
        <taxon>Fodinicola</taxon>
    </lineage>
</organism>
<dbReference type="PRINTS" id="PR00359">
    <property type="entry name" value="BP450"/>
</dbReference>
<keyword evidence="3 7" id="KW-0479">Metal-binding</keyword>
<gene>
    <name evidence="8" type="ORF">GCM10009765_74090</name>
</gene>
<keyword evidence="2 7" id="KW-0349">Heme</keyword>
<dbReference type="Pfam" id="PF00067">
    <property type="entry name" value="p450"/>
    <property type="match status" value="1"/>
</dbReference>
<dbReference type="InterPro" id="IPR036396">
    <property type="entry name" value="Cyt_P450_sf"/>
</dbReference>
<dbReference type="RefSeq" id="WP_344314758.1">
    <property type="nucleotide sequence ID" value="NZ_BAAANY010000038.1"/>
</dbReference>
<accession>A0ABN2IYN1</accession>
<evidence type="ECO:0000313" key="8">
    <source>
        <dbReference type="EMBL" id="GAA1714241.1"/>
    </source>
</evidence>